<dbReference type="SUPFAM" id="SSF53187">
    <property type="entry name" value="Zn-dependent exopeptidases"/>
    <property type="match status" value="1"/>
</dbReference>
<proteinExistence type="predicted"/>
<gene>
    <name evidence="4" type="ORF">DMI76_01010</name>
</gene>
<evidence type="ECO:0000256" key="1">
    <source>
        <dbReference type="ARBA" id="ARBA00022679"/>
    </source>
</evidence>
<evidence type="ECO:0000313" key="4">
    <source>
        <dbReference type="EMBL" id="QHV62041.1"/>
    </source>
</evidence>
<dbReference type="GO" id="GO:0008270">
    <property type="term" value="F:zinc ion binding"/>
    <property type="evidence" value="ECO:0007669"/>
    <property type="project" value="TreeGrafter"/>
</dbReference>
<reference evidence="4" key="1">
    <citation type="submission" date="2018-05" db="EMBL/GenBank/DDBJ databases">
        <title>Complete genome sequnece of Akkermansia muciniphila EB-AMDK-40.</title>
        <authorList>
            <person name="Nam Y.-D."/>
            <person name="Chung W.-H."/>
            <person name="Park Y.S."/>
            <person name="Kang J."/>
        </authorList>
    </citation>
    <scope>NUCLEOTIDE SEQUENCE</scope>
    <source>
        <strain evidence="4">EB-AMDK-40</strain>
    </source>
</reference>
<keyword evidence="1" id="KW-0808">Transferase</keyword>
<organism evidence="4 5">
    <name type="scientific">Akkermansia massiliensis</name>
    <dbReference type="NCBI Taxonomy" id="2927224"/>
    <lineage>
        <taxon>Bacteria</taxon>
        <taxon>Pseudomonadati</taxon>
        <taxon>Verrucomicrobiota</taxon>
        <taxon>Verrucomicrobiia</taxon>
        <taxon>Verrucomicrobiales</taxon>
        <taxon>Akkermansiaceae</taxon>
        <taxon>Akkermansia</taxon>
    </lineage>
</organism>
<name>A0AAE6T8A6_9BACT</name>
<sequence>MVRFQVNLPLRLFPMTPRIGLILLTALLMQCGNPVETPLPGAETIPARLQETTHFNGGNAMFHAARMTEMGDRGSGTPGYRQQLDYLKKELAKHGWTCQEQSFEQETSKGPIQFVNLRARFGKAPDFQAPVRGLLTCHIDTKQGIAGFTGANDGASGAAAILETARILAGEPARAGELELVFFDGEESFAEHMDSDDGLYGSKHYAAAMRKPLPKWMINLDMVGRQGKKIRIPVMTPQSMYRVYSRAIRELGYSPEEWGVSGYAILDDHVPFMDLGMDTLNIIDDFQDGNWWHTSKDNIGILGEKSFKQTGEMTLHILRQLLPDPPST</sequence>
<evidence type="ECO:0000313" key="5">
    <source>
        <dbReference type="Proteomes" id="UP000642553"/>
    </source>
</evidence>
<accession>A0AAE6T8A6</accession>
<dbReference type="AlphaFoldDB" id="A0AAE6T8A6"/>
<keyword evidence="2" id="KW-0012">Acyltransferase</keyword>
<feature type="domain" description="Peptidase M28" evidence="3">
    <location>
        <begin position="134"/>
        <end position="316"/>
    </location>
</feature>
<dbReference type="GO" id="GO:0016603">
    <property type="term" value="F:glutaminyl-peptide cyclotransferase activity"/>
    <property type="evidence" value="ECO:0007669"/>
    <property type="project" value="TreeGrafter"/>
</dbReference>
<protein>
    <recommendedName>
        <fullName evidence="3">Peptidase M28 domain-containing protein</fullName>
    </recommendedName>
</protein>
<dbReference type="InterPro" id="IPR007484">
    <property type="entry name" value="Peptidase_M28"/>
</dbReference>
<dbReference type="Gene3D" id="3.40.630.10">
    <property type="entry name" value="Zn peptidases"/>
    <property type="match status" value="1"/>
</dbReference>
<dbReference type="Pfam" id="PF04389">
    <property type="entry name" value="Peptidase_M28"/>
    <property type="match status" value="1"/>
</dbReference>
<dbReference type="PANTHER" id="PTHR12283">
    <property type="entry name" value="GLUTAMINYL-PEPTIDE CYCLOTRANSFERASE"/>
    <property type="match status" value="1"/>
</dbReference>
<evidence type="ECO:0000259" key="3">
    <source>
        <dbReference type="Pfam" id="PF04389"/>
    </source>
</evidence>
<dbReference type="EMBL" id="CP029701">
    <property type="protein sequence ID" value="QHV62041.1"/>
    <property type="molecule type" value="Genomic_DNA"/>
</dbReference>
<dbReference type="InterPro" id="IPR040234">
    <property type="entry name" value="QC/QCL"/>
</dbReference>
<dbReference type="PANTHER" id="PTHR12283:SF6">
    <property type="entry name" value="GLUTAMINYL-PEPTIDE CYCLOTRANSFERASE-RELATED"/>
    <property type="match status" value="1"/>
</dbReference>
<evidence type="ECO:0000256" key="2">
    <source>
        <dbReference type="ARBA" id="ARBA00023315"/>
    </source>
</evidence>
<dbReference type="Proteomes" id="UP000642553">
    <property type="component" value="Chromosome"/>
</dbReference>